<dbReference type="EMBL" id="MN988497">
    <property type="protein sequence ID" value="QIG68750.1"/>
    <property type="molecule type" value="Genomic_DNA"/>
</dbReference>
<sequence length="122" mass="14081">MKYYTVSAISSAGLRYHIYVDSEGDLTLGAIVEKGDLMPPNEGQSFTYHMRWEQVARFLACEKVFGAGPGVTFHEIKIFEWDAKPMLEETIEYLQTRALTDNVLKKLTEEECELLRKHFKET</sequence>
<gene>
    <name evidence="1" type="ORF">EVB68_013</name>
</gene>
<keyword evidence="2" id="KW-1185">Reference proteome</keyword>
<protein>
    <submittedName>
        <fullName evidence="1">Uncharacterized protein</fullName>
    </submittedName>
</protein>
<evidence type="ECO:0000313" key="1">
    <source>
        <dbReference type="EMBL" id="QIG68750.1"/>
    </source>
</evidence>
<reference evidence="1" key="1">
    <citation type="submission" date="2020-01" db="EMBL/GenBank/DDBJ databases">
        <title>Patterns of diversity and host range of bacteriophage communities associated with bean-nodulatin bacteria.</title>
        <authorList>
            <person name="Vann Cauwenberghe J."/>
            <person name="Santamaria R.I."/>
            <person name="Bustos P."/>
            <person name="Juarez S."/>
            <person name="Gonzalez V."/>
        </authorList>
    </citation>
    <scope>NUCLEOTIDE SEQUENCE</scope>
</reference>
<proteinExistence type="predicted"/>
<organism evidence="1 2">
    <name type="scientific">Rhizobium phage RHph_Y2_6</name>
    <dbReference type="NCBI Taxonomy" id="2509576"/>
    <lineage>
        <taxon>Viruses</taxon>
        <taxon>Duplodnaviria</taxon>
        <taxon>Heunggongvirae</taxon>
        <taxon>Uroviricota</taxon>
        <taxon>Caudoviricetes</taxon>
        <taxon>Schitoviridae</taxon>
        <taxon>Demetervirinae</taxon>
        <taxon>Acanvirus</taxon>
        <taxon>Acanvirus Y26</taxon>
    </lineage>
</organism>
<name>A0A7S5QZG9_9CAUD</name>
<dbReference type="Proteomes" id="UP000656384">
    <property type="component" value="Segment"/>
</dbReference>
<accession>A0A7S5QZG9</accession>
<evidence type="ECO:0000313" key="2">
    <source>
        <dbReference type="Proteomes" id="UP000656384"/>
    </source>
</evidence>